<name>A0ABM4CVK6_HYDVU</name>
<protein>
    <submittedName>
        <fullName evidence="4">Uncharacterized protein LOC136087358 isoform X1</fullName>
    </submittedName>
</protein>
<keyword evidence="1" id="KW-0862">Zinc</keyword>
<dbReference type="Proteomes" id="UP001652625">
    <property type="component" value="Chromosome 11"/>
</dbReference>
<dbReference type="Pfam" id="PF15299">
    <property type="entry name" value="ALS2CR8"/>
    <property type="match status" value="1"/>
</dbReference>
<dbReference type="RefSeq" id="XP_065665968.1">
    <property type="nucleotide sequence ID" value="XM_065809896.1"/>
</dbReference>
<evidence type="ECO:0000313" key="3">
    <source>
        <dbReference type="Proteomes" id="UP001652625"/>
    </source>
</evidence>
<evidence type="ECO:0000259" key="2">
    <source>
        <dbReference type="PROSITE" id="PS50966"/>
    </source>
</evidence>
<dbReference type="PROSITE" id="PS50966">
    <property type="entry name" value="ZF_SWIM"/>
    <property type="match status" value="1"/>
</dbReference>
<sequence>MIENNVHQDLEDVTNANSVASTSLSNSTSVMETKHILATYSDVCAKIKEHELLHTVHYIVGFTRCMEKSFEEVFLRNHKVFFEDKDISYTGVPFIVSSNSTLDCQHGKDKNSNKKALYKIKKKKDASLDHSCKKKRMTLQVTKKFDCPAKVYIKEIIEFSEYKLDRDSSWLRKEVSKKLRAVLASKNTVLMCRKYILLIPSISAHTNHLIGDVAGLNQPICQELIIKIGELVKKGVNSVSEMRRHLDVFIQVEFNSNNILQKTNKRFFPSDETIANHILRARQKLCRSLIDQECLLDKINEWKIYFQDATIKFRPKGGFNSEKNNLELKSSLLFVYQDIWQKRLLLRYGNELAFLDATYRTTRYALPLFFLVVKTNIDYQIVAIFVCEYETTEAITEALMCIKEWNPLFQPKFFCTDYSNEEINSLESVFPGCKVSICDFHREQAWERWLSKTTNGCSNVKDDVKVKLREIANAKTIDDCKKAIQNLEESLEWRNNPKLVEYLKSTWLCIQKRWVFAYRLDRILLNVNTNNGTERQNQYFKYSFLEKRKNSSLTAMLSICIEEFLPHKYDNYCDENRRAHSSYRKYHDQIPAYLINRPPSLVKHCMKLIDKLQGVDLRGVTAVTDKLYNVASFNSNIREIYQCYLGDSEHLPTCSCPNWFRSSYPCKHFFAIFIKENLTWSAFGTSYANSPYFKLDLFSQEISLAQSNEISLQNIHFEHTAHFKHTAPLSKSPSSLLTKENVMELKSIDCTQVNNSHGLIAEAHTSATCRELLSEIRQMSYLCQSQQTIDNLFEGLCQLKKNLADSLPAEKGILLRPEIQPDTWSKSLTNSPKLCHIPKRCKRKMTKRFGNKYDICKAATDISVMAKKSMNDTLTVSEVTNDLIDFDNCDTFTVSNDAIEIKHLSTDDSNHSYDANIIEDKKQLEKISRRIQSLKSSLIGSREQYDISNGQMLNDKVIHFCQQLMSLQLNINVGLQDPIKGQVLSFHIYTSTPFVQILHDGKPSLDMCDNI</sequence>
<keyword evidence="1" id="KW-0479">Metal-binding</keyword>
<dbReference type="Pfam" id="PF21056">
    <property type="entry name" value="ZSWIM1-3_RNaseH-like"/>
    <property type="match status" value="1"/>
</dbReference>
<evidence type="ECO:0000313" key="4">
    <source>
        <dbReference type="RefSeq" id="XP_065665968.1"/>
    </source>
</evidence>
<dbReference type="PANTHER" id="PTHR47456">
    <property type="entry name" value="PHD-TYPE DOMAIN-CONTAINING PROTEIN"/>
    <property type="match status" value="1"/>
</dbReference>
<keyword evidence="1" id="KW-0863">Zinc-finger</keyword>
<proteinExistence type="predicted"/>
<keyword evidence="3" id="KW-1185">Reference proteome</keyword>
<accession>A0ABM4CVK6</accession>
<reference evidence="4" key="1">
    <citation type="submission" date="2025-08" db="UniProtKB">
        <authorList>
            <consortium name="RefSeq"/>
        </authorList>
    </citation>
    <scope>IDENTIFICATION</scope>
</reference>
<dbReference type="GeneID" id="136087358"/>
<evidence type="ECO:0000256" key="1">
    <source>
        <dbReference type="PROSITE-ProRule" id="PRU00325"/>
    </source>
</evidence>
<dbReference type="InterPro" id="IPR048324">
    <property type="entry name" value="ZSWIM1-3_RNaseH-like"/>
</dbReference>
<gene>
    <name evidence="4" type="primary">LOC136087358</name>
</gene>
<dbReference type="InterPro" id="IPR007527">
    <property type="entry name" value="Znf_SWIM"/>
</dbReference>
<dbReference type="PANTHER" id="PTHR47456:SF1">
    <property type="entry name" value="PHD-TYPE DOMAIN-CONTAINING PROTEIN"/>
    <property type="match status" value="1"/>
</dbReference>
<feature type="domain" description="SWIM-type" evidence="2">
    <location>
        <begin position="641"/>
        <end position="677"/>
    </location>
</feature>
<dbReference type="InterPro" id="IPR029309">
    <property type="entry name" value="CaRF"/>
</dbReference>
<organism evidence="3 4">
    <name type="scientific">Hydra vulgaris</name>
    <name type="common">Hydra</name>
    <name type="synonym">Hydra attenuata</name>
    <dbReference type="NCBI Taxonomy" id="6087"/>
    <lineage>
        <taxon>Eukaryota</taxon>
        <taxon>Metazoa</taxon>
        <taxon>Cnidaria</taxon>
        <taxon>Hydrozoa</taxon>
        <taxon>Hydroidolina</taxon>
        <taxon>Anthoathecata</taxon>
        <taxon>Aplanulata</taxon>
        <taxon>Hydridae</taxon>
        <taxon>Hydra</taxon>
    </lineage>
</organism>